<sequence length="89" mass="10045">MSETLVLQSVLVSIVLLSLFFSDHPPSSEFRRWLRVSLLPVKTNRPCLRKIQQAGQATIDTGAHRGLYHDSTVIITVIRSPVFDAFRLP</sequence>
<protein>
    <recommendedName>
        <fullName evidence="4">Secreted protein</fullName>
    </recommendedName>
</protein>
<evidence type="ECO:0000313" key="3">
    <source>
        <dbReference type="Proteomes" id="UP000184356"/>
    </source>
</evidence>
<accession>A0A1L9TFA0</accession>
<name>A0A1L9TFA0_9EURO</name>
<proteinExistence type="predicted"/>
<dbReference type="VEuPathDB" id="FungiDB:ASPSYDRAFT_1025961"/>
<evidence type="ECO:0000313" key="2">
    <source>
        <dbReference type="EMBL" id="OJJ58065.1"/>
    </source>
</evidence>
<organism evidence="2 3">
    <name type="scientific">Aspergillus sydowii CBS 593.65</name>
    <dbReference type="NCBI Taxonomy" id="1036612"/>
    <lineage>
        <taxon>Eukaryota</taxon>
        <taxon>Fungi</taxon>
        <taxon>Dikarya</taxon>
        <taxon>Ascomycota</taxon>
        <taxon>Pezizomycotina</taxon>
        <taxon>Eurotiomycetes</taxon>
        <taxon>Eurotiomycetidae</taxon>
        <taxon>Eurotiales</taxon>
        <taxon>Aspergillaceae</taxon>
        <taxon>Aspergillus</taxon>
        <taxon>Aspergillus subgen. Nidulantes</taxon>
    </lineage>
</organism>
<keyword evidence="1" id="KW-0732">Signal</keyword>
<dbReference type="EMBL" id="KV878587">
    <property type="protein sequence ID" value="OJJ58065.1"/>
    <property type="molecule type" value="Genomic_DNA"/>
</dbReference>
<reference evidence="3" key="1">
    <citation type="journal article" date="2017" name="Genome Biol.">
        <title>Comparative genomics reveals high biological diversity and specific adaptations in the industrially and medically important fungal genus Aspergillus.</title>
        <authorList>
            <person name="de Vries R.P."/>
            <person name="Riley R."/>
            <person name="Wiebenga A."/>
            <person name="Aguilar-Osorio G."/>
            <person name="Amillis S."/>
            <person name="Uchima C.A."/>
            <person name="Anderluh G."/>
            <person name="Asadollahi M."/>
            <person name="Askin M."/>
            <person name="Barry K."/>
            <person name="Battaglia E."/>
            <person name="Bayram O."/>
            <person name="Benocci T."/>
            <person name="Braus-Stromeyer S.A."/>
            <person name="Caldana C."/>
            <person name="Canovas D."/>
            <person name="Cerqueira G.C."/>
            <person name="Chen F."/>
            <person name="Chen W."/>
            <person name="Choi C."/>
            <person name="Clum A."/>
            <person name="Dos Santos R.A."/>
            <person name="Damasio A.R."/>
            <person name="Diallinas G."/>
            <person name="Emri T."/>
            <person name="Fekete E."/>
            <person name="Flipphi M."/>
            <person name="Freyberg S."/>
            <person name="Gallo A."/>
            <person name="Gournas C."/>
            <person name="Habgood R."/>
            <person name="Hainaut M."/>
            <person name="Harispe M.L."/>
            <person name="Henrissat B."/>
            <person name="Hilden K.S."/>
            <person name="Hope R."/>
            <person name="Hossain A."/>
            <person name="Karabika E."/>
            <person name="Karaffa L."/>
            <person name="Karanyi Z."/>
            <person name="Krasevec N."/>
            <person name="Kuo A."/>
            <person name="Kusch H."/>
            <person name="LaButti K."/>
            <person name="Lagendijk E.L."/>
            <person name="Lapidus A."/>
            <person name="Levasseur A."/>
            <person name="Lindquist E."/>
            <person name="Lipzen A."/>
            <person name="Logrieco A.F."/>
            <person name="MacCabe A."/>
            <person name="Maekelae M.R."/>
            <person name="Malavazi I."/>
            <person name="Melin P."/>
            <person name="Meyer V."/>
            <person name="Mielnichuk N."/>
            <person name="Miskei M."/>
            <person name="Molnar A.P."/>
            <person name="Mule G."/>
            <person name="Ngan C.Y."/>
            <person name="Orejas M."/>
            <person name="Orosz E."/>
            <person name="Ouedraogo J.P."/>
            <person name="Overkamp K.M."/>
            <person name="Park H.-S."/>
            <person name="Perrone G."/>
            <person name="Piumi F."/>
            <person name="Punt P.J."/>
            <person name="Ram A.F."/>
            <person name="Ramon A."/>
            <person name="Rauscher S."/>
            <person name="Record E."/>
            <person name="Riano-Pachon D.M."/>
            <person name="Robert V."/>
            <person name="Roehrig J."/>
            <person name="Ruller R."/>
            <person name="Salamov A."/>
            <person name="Salih N.S."/>
            <person name="Samson R.A."/>
            <person name="Sandor E."/>
            <person name="Sanguinetti M."/>
            <person name="Schuetze T."/>
            <person name="Sepcic K."/>
            <person name="Shelest E."/>
            <person name="Sherlock G."/>
            <person name="Sophianopoulou V."/>
            <person name="Squina F.M."/>
            <person name="Sun H."/>
            <person name="Susca A."/>
            <person name="Todd R.B."/>
            <person name="Tsang A."/>
            <person name="Unkles S.E."/>
            <person name="van de Wiele N."/>
            <person name="van Rossen-Uffink D."/>
            <person name="Oliveira J.V."/>
            <person name="Vesth T.C."/>
            <person name="Visser J."/>
            <person name="Yu J.-H."/>
            <person name="Zhou M."/>
            <person name="Andersen M.R."/>
            <person name="Archer D.B."/>
            <person name="Baker S.E."/>
            <person name="Benoit I."/>
            <person name="Brakhage A.A."/>
            <person name="Braus G.H."/>
            <person name="Fischer R."/>
            <person name="Frisvad J.C."/>
            <person name="Goldman G.H."/>
            <person name="Houbraken J."/>
            <person name="Oakley B."/>
            <person name="Pocsi I."/>
            <person name="Scazzocchio C."/>
            <person name="Seiboth B."/>
            <person name="vanKuyk P.A."/>
            <person name="Wortman J."/>
            <person name="Dyer P.S."/>
            <person name="Grigoriev I.V."/>
        </authorList>
    </citation>
    <scope>NUCLEOTIDE SEQUENCE [LARGE SCALE GENOMIC DNA]</scope>
    <source>
        <strain evidence="3">CBS 593.65</strain>
    </source>
</reference>
<feature type="chain" id="PRO_5012996332" description="Secreted protein" evidence="1">
    <location>
        <begin position="23"/>
        <end position="89"/>
    </location>
</feature>
<feature type="signal peptide" evidence="1">
    <location>
        <begin position="1"/>
        <end position="22"/>
    </location>
</feature>
<dbReference type="RefSeq" id="XP_040701871.1">
    <property type="nucleotide sequence ID" value="XM_040839766.1"/>
</dbReference>
<dbReference type="AlphaFoldDB" id="A0A1L9TFA0"/>
<gene>
    <name evidence="2" type="ORF">ASPSYDRAFT_1025961</name>
</gene>
<evidence type="ECO:0000256" key="1">
    <source>
        <dbReference type="SAM" id="SignalP"/>
    </source>
</evidence>
<evidence type="ECO:0008006" key="4">
    <source>
        <dbReference type="Google" id="ProtNLM"/>
    </source>
</evidence>
<keyword evidence="3" id="KW-1185">Reference proteome</keyword>
<dbReference type="Proteomes" id="UP000184356">
    <property type="component" value="Unassembled WGS sequence"/>
</dbReference>
<dbReference type="GeneID" id="63755839"/>